<dbReference type="EMBL" id="MT520808">
    <property type="protein sequence ID" value="QKW93553.1"/>
    <property type="molecule type" value="Genomic_DNA"/>
</dbReference>
<keyword evidence="2" id="KW-0805">Transcription regulation</keyword>
<keyword evidence="3 5" id="KW-0238">DNA-binding</keyword>
<keyword evidence="4" id="KW-0804">Transcription</keyword>
<dbReference type="GO" id="GO:0000976">
    <property type="term" value="F:transcription cis-regulatory region binding"/>
    <property type="evidence" value="ECO:0007669"/>
    <property type="project" value="TreeGrafter"/>
</dbReference>
<dbReference type="PROSITE" id="PS50977">
    <property type="entry name" value="HTH_TETR_2"/>
    <property type="match status" value="1"/>
</dbReference>
<evidence type="ECO:0000313" key="8">
    <source>
        <dbReference type="EMBL" id="QKW93553.1"/>
    </source>
</evidence>
<dbReference type="SUPFAM" id="SSF48498">
    <property type="entry name" value="Tetracyclin repressor-like, C-terminal domain"/>
    <property type="match status" value="1"/>
</dbReference>
<dbReference type="SUPFAM" id="SSF46689">
    <property type="entry name" value="Homeodomain-like"/>
    <property type="match status" value="1"/>
</dbReference>
<evidence type="ECO:0000256" key="4">
    <source>
        <dbReference type="ARBA" id="ARBA00023163"/>
    </source>
</evidence>
<dbReference type="Gene3D" id="1.10.357.10">
    <property type="entry name" value="Tetracycline Repressor, domain 2"/>
    <property type="match status" value="1"/>
</dbReference>
<dbReference type="PANTHER" id="PTHR30055">
    <property type="entry name" value="HTH-TYPE TRANSCRIPTIONAL REGULATOR RUTR"/>
    <property type="match status" value="1"/>
</dbReference>
<evidence type="ECO:0000256" key="5">
    <source>
        <dbReference type="PROSITE-ProRule" id="PRU00335"/>
    </source>
</evidence>
<dbReference type="PANTHER" id="PTHR30055:SF231">
    <property type="entry name" value="TRANSCRIPTIONAL REGULATORY PROTEIN (PROBABLY DEOR-FAMILY)-RELATED"/>
    <property type="match status" value="1"/>
</dbReference>
<dbReference type="InterPro" id="IPR001647">
    <property type="entry name" value="HTH_TetR"/>
</dbReference>
<feature type="domain" description="HTH tetR-type" evidence="7">
    <location>
        <begin position="11"/>
        <end position="71"/>
    </location>
</feature>
<evidence type="ECO:0000256" key="1">
    <source>
        <dbReference type="ARBA" id="ARBA00022491"/>
    </source>
</evidence>
<evidence type="ECO:0000256" key="3">
    <source>
        <dbReference type="ARBA" id="ARBA00023125"/>
    </source>
</evidence>
<dbReference type="InterPro" id="IPR036271">
    <property type="entry name" value="Tet_transcr_reg_TetR-rel_C_sf"/>
</dbReference>
<proteinExistence type="predicted"/>
<sequence>MSTRGASPKGQERSEAILDAAERLLVDEGHSALSLRGVAQRAGIRLGNLQYYFATREELVRALLARILERATAQIEERMGSADTPARALDTALESLLEDQKDPASYRLFYDLWALAAREPTIATELRAFYARYIGAVAERLGLAAPELSRAEVHARAELLVALLEGLSLFRSGTLGAPDRKVEAELRRVSTWLTTKSEPTPPAPSRKKGAQRP</sequence>
<organism evidence="8">
    <name type="scientific">Archangium gephyra</name>
    <dbReference type="NCBI Taxonomy" id="48"/>
    <lineage>
        <taxon>Bacteria</taxon>
        <taxon>Pseudomonadati</taxon>
        <taxon>Myxococcota</taxon>
        <taxon>Myxococcia</taxon>
        <taxon>Myxococcales</taxon>
        <taxon>Cystobacterineae</taxon>
        <taxon>Archangiaceae</taxon>
        <taxon>Archangium</taxon>
    </lineage>
</organism>
<evidence type="ECO:0000256" key="6">
    <source>
        <dbReference type="SAM" id="MobiDB-lite"/>
    </source>
</evidence>
<feature type="region of interest" description="Disordered" evidence="6">
    <location>
        <begin position="191"/>
        <end position="213"/>
    </location>
</feature>
<reference evidence="8" key="1">
    <citation type="journal article" date="2020" name="Molecules">
        <title>2-Hydroxysorangiadenosine: Structure and Biosynthesis of a Myxobacterial Sesquiterpene-Nucleoside.</title>
        <authorList>
            <person name="Okoth D.A."/>
            <person name="Hug J.J."/>
            <person name="Garcia R."/>
            <person name="Sproer C."/>
            <person name="Overmann J."/>
            <person name="Muller R."/>
        </authorList>
    </citation>
    <scope>NUCLEOTIDE SEQUENCE</scope>
    <source>
        <strain evidence="8">MCy8375</strain>
    </source>
</reference>
<evidence type="ECO:0000259" key="7">
    <source>
        <dbReference type="PROSITE" id="PS50977"/>
    </source>
</evidence>
<dbReference type="GO" id="GO:0003700">
    <property type="term" value="F:DNA-binding transcription factor activity"/>
    <property type="evidence" value="ECO:0007669"/>
    <property type="project" value="TreeGrafter"/>
</dbReference>
<dbReference type="PRINTS" id="PR00455">
    <property type="entry name" value="HTHTETR"/>
</dbReference>
<dbReference type="InterPro" id="IPR039538">
    <property type="entry name" value="BetI_C"/>
</dbReference>
<dbReference type="AlphaFoldDB" id="A0A7D5BDL0"/>
<name>A0A7D5BDL0_9BACT</name>
<dbReference type="Pfam" id="PF13977">
    <property type="entry name" value="TetR_C_6"/>
    <property type="match status" value="1"/>
</dbReference>
<dbReference type="InterPro" id="IPR009057">
    <property type="entry name" value="Homeodomain-like_sf"/>
</dbReference>
<evidence type="ECO:0000256" key="2">
    <source>
        <dbReference type="ARBA" id="ARBA00023015"/>
    </source>
</evidence>
<protein>
    <submittedName>
        <fullName evidence="8">TetR family transcriptional regulator</fullName>
    </submittedName>
</protein>
<accession>A0A7D5BDL0</accession>
<dbReference type="InterPro" id="IPR050109">
    <property type="entry name" value="HTH-type_TetR-like_transc_reg"/>
</dbReference>
<keyword evidence="1" id="KW-0678">Repressor</keyword>
<dbReference type="Pfam" id="PF00440">
    <property type="entry name" value="TetR_N"/>
    <property type="match status" value="1"/>
</dbReference>
<feature type="DNA-binding region" description="H-T-H motif" evidence="5">
    <location>
        <begin position="34"/>
        <end position="53"/>
    </location>
</feature>